<evidence type="ECO:0000256" key="3">
    <source>
        <dbReference type="ARBA" id="ARBA00008342"/>
    </source>
</evidence>
<evidence type="ECO:0000256" key="5">
    <source>
        <dbReference type="ARBA" id="ARBA00019087"/>
    </source>
</evidence>
<dbReference type="GO" id="GO:0009239">
    <property type="term" value="P:enterobactin biosynthetic process"/>
    <property type="evidence" value="ECO:0007669"/>
    <property type="project" value="UniProtKB-UniPathway"/>
</dbReference>
<evidence type="ECO:0000256" key="13">
    <source>
        <dbReference type="PIRSR" id="PIRSR603542-2"/>
    </source>
</evidence>
<dbReference type="STRING" id="663321.REG_0761"/>
<keyword evidence="7" id="KW-0259">Enterobactin biosynthesis</keyword>
<dbReference type="Pfam" id="PF17837">
    <property type="entry name" value="4PPT_N"/>
    <property type="match status" value="1"/>
</dbReference>
<dbReference type="GO" id="GO:0008897">
    <property type="term" value="F:holo-[acyl-carrier-protein] synthase activity"/>
    <property type="evidence" value="ECO:0007669"/>
    <property type="project" value="InterPro"/>
</dbReference>
<feature type="binding site" evidence="12">
    <location>
        <position position="76"/>
    </location>
    <ligand>
        <name>CoA</name>
        <dbReference type="ChEBI" id="CHEBI:57287"/>
    </ligand>
</feature>
<dbReference type="HOGENOM" id="CLU_075076_2_2_6"/>
<dbReference type="PANTHER" id="PTHR38096">
    <property type="entry name" value="ENTEROBACTIN SYNTHASE COMPONENT D"/>
    <property type="match status" value="1"/>
</dbReference>
<comment type="similarity">
    <text evidence="3">Belongs to the P-Pant transferase superfamily. EntD family.</text>
</comment>
<dbReference type="GO" id="GO:0005886">
    <property type="term" value="C:plasma membrane"/>
    <property type="evidence" value="ECO:0007669"/>
    <property type="project" value="TreeGrafter"/>
</dbReference>
<dbReference type="eggNOG" id="COG2977">
    <property type="taxonomic scope" value="Bacteria"/>
</dbReference>
<evidence type="ECO:0000259" key="14">
    <source>
        <dbReference type="Pfam" id="PF01648"/>
    </source>
</evidence>
<evidence type="ECO:0000259" key="15">
    <source>
        <dbReference type="Pfam" id="PF17837"/>
    </source>
</evidence>
<evidence type="ECO:0000256" key="6">
    <source>
        <dbReference type="ARBA" id="ARBA00022679"/>
    </source>
</evidence>
<comment type="catalytic activity">
    <reaction evidence="10">
        <text>apo-[aryl-carrier protein] + CoA = holo-[aryl-carrier protein] + adenosine 3',5'-bisphosphate + H(+)</text>
        <dbReference type="Rhea" id="RHEA:48404"/>
        <dbReference type="Rhea" id="RHEA-COMP:15903"/>
        <dbReference type="Rhea" id="RHEA-COMP:17557"/>
        <dbReference type="ChEBI" id="CHEBI:15378"/>
        <dbReference type="ChEBI" id="CHEBI:29999"/>
        <dbReference type="ChEBI" id="CHEBI:57287"/>
        <dbReference type="ChEBI" id="CHEBI:58343"/>
        <dbReference type="ChEBI" id="CHEBI:64479"/>
    </reaction>
</comment>
<dbReference type="GO" id="GO:0000287">
    <property type="term" value="F:magnesium ion binding"/>
    <property type="evidence" value="ECO:0007669"/>
    <property type="project" value="InterPro"/>
</dbReference>
<evidence type="ECO:0000256" key="2">
    <source>
        <dbReference type="ARBA" id="ARBA00004993"/>
    </source>
</evidence>
<keyword evidence="13" id="KW-0479">Metal-binding</keyword>
<gene>
    <name evidence="16" type="primary">entD</name>
    <name evidence="16" type="ORF">REG_0761</name>
</gene>
<dbReference type="Proteomes" id="UP000005726">
    <property type="component" value="Unassembled WGS sequence"/>
</dbReference>
<feature type="binding site" evidence="13">
    <location>
        <position position="142"/>
    </location>
    <ligand>
        <name>Mg(2+)</name>
        <dbReference type="ChEBI" id="CHEBI:18420"/>
    </ligand>
</feature>
<comment type="pathway">
    <text evidence="2">Siderophore biosynthesis; enterobactin biosynthesis.</text>
</comment>
<dbReference type="PANTHER" id="PTHR38096:SF1">
    <property type="entry name" value="ENTEROBACTIN SYNTHASE COMPONENT D"/>
    <property type="match status" value="1"/>
</dbReference>
<evidence type="ECO:0000256" key="4">
    <source>
        <dbReference type="ARBA" id="ARBA00011503"/>
    </source>
</evidence>
<keyword evidence="17" id="KW-1185">Reference proteome</keyword>
<evidence type="ECO:0000256" key="11">
    <source>
        <dbReference type="ARBA" id="ARBA00049191"/>
    </source>
</evidence>
<evidence type="ECO:0000256" key="7">
    <source>
        <dbReference type="ARBA" id="ARBA00023191"/>
    </source>
</evidence>
<organism evidence="16 17">
    <name type="scientific">Candidatus Regiella insecticola LSR1</name>
    <dbReference type="NCBI Taxonomy" id="663321"/>
    <lineage>
        <taxon>Bacteria</taxon>
        <taxon>Pseudomonadati</taxon>
        <taxon>Pseudomonadota</taxon>
        <taxon>Gammaproteobacteria</taxon>
        <taxon>Enterobacterales</taxon>
        <taxon>Enterobacteriaceae</taxon>
        <taxon>aphid secondary symbionts</taxon>
        <taxon>Candidatus Regiella</taxon>
    </lineage>
</organism>
<dbReference type="InterPro" id="IPR037143">
    <property type="entry name" value="4-PPantetheinyl_Trfase_dom_sf"/>
</dbReference>
<feature type="domain" description="4'-phosphopantetheinyl transferase N-terminal" evidence="15">
    <location>
        <begin position="68"/>
        <end position="130"/>
    </location>
</feature>
<reference evidence="16" key="1">
    <citation type="journal article" date="2009" name="Environ. Microbiol.">
        <title>Dynamics of genome evolution in facultative symbionts of aphids.</title>
        <authorList>
            <person name="Degnan P.H."/>
            <person name="Leonardo T.E."/>
            <person name="Cass B.N."/>
            <person name="Hurwitz B."/>
            <person name="Stern D."/>
            <person name="Gibbs R.A."/>
            <person name="Richards S."/>
            <person name="Moran N.A."/>
        </authorList>
    </citation>
    <scope>NUCLEOTIDE SEQUENCE [LARGE SCALE GENOMIC DNA]</scope>
    <source>
        <strain evidence="16">LSR1</strain>
    </source>
</reference>
<evidence type="ECO:0000256" key="10">
    <source>
        <dbReference type="ARBA" id="ARBA00049176"/>
    </source>
</evidence>
<sequence>MRRLQRRRGYMQATEHAGGVVSANPFISEEYFFELHDRADIRVHMCRFSPEQYEDDLFHRFGIHCPDQISRAVPKRRMEYLAGRYSAKATLQAFPVETSQVIIGANRCPVFPSPLMGSIYHSRNVACCSVSQSDGITALGVDIEHFIAGEQVIDIGDSVINDDESRLLISFTYPYNQLFTAVFSAKESLFKALYPQAGFYFGFDYAALRHLEPDNHIMVFELTKPISKAFPKGKMIFTRYYFMADKVFTLVAV</sequence>
<dbReference type="InterPro" id="IPR008278">
    <property type="entry name" value="4-PPantetheinyl_Trfase_dom"/>
</dbReference>
<feature type="binding site" evidence="13">
    <location>
        <position position="144"/>
    </location>
    <ligand>
        <name>Mg(2+)</name>
        <dbReference type="ChEBI" id="CHEBI:18420"/>
    </ligand>
</feature>
<dbReference type="Pfam" id="PF01648">
    <property type="entry name" value="ACPS"/>
    <property type="match status" value="1"/>
</dbReference>
<dbReference type="AlphaFoldDB" id="E0WS38"/>
<protein>
    <recommendedName>
        <fullName evidence="5">Enterobactin synthase component D</fullName>
    </recommendedName>
    <alternativeName>
        <fullName evidence="8">4'-phosphopantetheinyl transferase EntD</fullName>
    </alternativeName>
    <alternativeName>
        <fullName evidence="9">Enterochelin synthase D</fullName>
    </alternativeName>
</protein>
<dbReference type="InterPro" id="IPR003542">
    <property type="entry name" value="Enbac_synth_compD-like"/>
</dbReference>
<evidence type="ECO:0000313" key="17">
    <source>
        <dbReference type="Proteomes" id="UP000005726"/>
    </source>
</evidence>
<dbReference type="PRINTS" id="PR01399">
    <property type="entry name" value="ENTSNTHTASED"/>
</dbReference>
<comment type="catalytic activity">
    <reaction evidence="11">
        <text>apo-[peptidyl-carrier protein] + CoA = holo-[peptidyl-carrier protein] + adenosine 3',5'-bisphosphate + H(+)</text>
        <dbReference type="Rhea" id="RHEA:46228"/>
        <dbReference type="Rhea" id="RHEA-COMP:11479"/>
        <dbReference type="Rhea" id="RHEA-COMP:11480"/>
        <dbReference type="ChEBI" id="CHEBI:15378"/>
        <dbReference type="ChEBI" id="CHEBI:29999"/>
        <dbReference type="ChEBI" id="CHEBI:57287"/>
        <dbReference type="ChEBI" id="CHEBI:58343"/>
        <dbReference type="ChEBI" id="CHEBI:64479"/>
    </reaction>
</comment>
<evidence type="ECO:0000313" key="16">
    <source>
        <dbReference type="EMBL" id="EFL92172.1"/>
    </source>
</evidence>
<dbReference type="InterPro" id="IPR041354">
    <property type="entry name" value="4PPT_N"/>
</dbReference>
<dbReference type="SUPFAM" id="SSF56214">
    <property type="entry name" value="4'-phosphopantetheinyl transferase"/>
    <property type="match status" value="1"/>
</dbReference>
<dbReference type="EMBL" id="GL379590">
    <property type="protein sequence ID" value="EFL92172.1"/>
    <property type="molecule type" value="Genomic_DNA"/>
</dbReference>
<feature type="binding site" evidence="12">
    <location>
        <position position="187"/>
    </location>
    <ligand>
        <name>CoA</name>
        <dbReference type="ChEBI" id="CHEBI:57287"/>
    </ligand>
</feature>
<evidence type="ECO:0000256" key="9">
    <source>
        <dbReference type="ARBA" id="ARBA00031996"/>
    </source>
</evidence>
<keyword evidence="6 16" id="KW-0808">Transferase</keyword>
<keyword evidence="13" id="KW-0460">Magnesium</keyword>
<feature type="binding site" evidence="12">
    <location>
        <position position="142"/>
    </location>
    <ligand>
        <name>CoA</name>
        <dbReference type="ChEBI" id="CHEBI:57287"/>
    </ligand>
</feature>
<accession>E0WS38</accession>
<name>E0WS38_9ENTR</name>
<dbReference type="UniPathway" id="UPA00017"/>
<feature type="binding site" evidence="12">
    <location>
        <position position="84"/>
    </location>
    <ligand>
        <name>CoA</name>
        <dbReference type="ChEBI" id="CHEBI:57287"/>
    </ligand>
</feature>
<evidence type="ECO:0000256" key="1">
    <source>
        <dbReference type="ARBA" id="ARBA00003937"/>
    </source>
</evidence>
<comment type="cofactor">
    <cofactor evidence="13">
        <name>Mg(2+)</name>
        <dbReference type="ChEBI" id="CHEBI:18420"/>
    </cofactor>
</comment>
<evidence type="ECO:0000256" key="12">
    <source>
        <dbReference type="PIRSR" id="PIRSR603542-1"/>
    </source>
</evidence>
<comment type="function">
    <text evidence="1">Involved in the biosynthesis of the siderophore enterobactin (enterochelin), which is a macrocyclic trimeric lactone of N-(2,3-dihydroxybenzoyl)-serine. The serine trilactone serves as a scaffolding for the three catechol functionalities that provide hexadentate coordination for the tightly ligated iron(2+) atoms. Plays an essential role in the assembly of the enterobactin by catalyzing the transfer of the 4'-phosphopantetheine (Ppant) moiety from coenzyme A to the apo-domains of both EntB (ArCP domain) and EntF (PCP domain) to yield their holo-forms which make them competent for the activation of 2,3-dihydroxybenzoate (DHB) and L-serine, respectively.</text>
</comment>
<dbReference type="GO" id="GO:0009366">
    <property type="term" value="C:enterobactin synthetase complex"/>
    <property type="evidence" value="ECO:0007669"/>
    <property type="project" value="InterPro"/>
</dbReference>
<comment type="subunit">
    <text evidence="4">EntB, EntD, EntE, and EntF form a multienzyme complex called enterobactin synthase.</text>
</comment>
<feature type="binding site" evidence="12">
    <location>
        <position position="191"/>
    </location>
    <ligand>
        <name>CoA</name>
        <dbReference type="ChEBI" id="CHEBI:57287"/>
    </ligand>
</feature>
<feature type="binding site" evidence="13">
    <location>
        <position position="143"/>
    </location>
    <ligand>
        <name>Mg(2+)</name>
        <dbReference type="ChEBI" id="CHEBI:18420"/>
    </ligand>
</feature>
<evidence type="ECO:0000256" key="8">
    <source>
        <dbReference type="ARBA" id="ARBA00029894"/>
    </source>
</evidence>
<proteinExistence type="inferred from homology"/>
<feature type="domain" description="4'-phosphopantetheinyl transferase" evidence="14">
    <location>
        <begin position="139"/>
        <end position="209"/>
    </location>
</feature>